<feature type="transmembrane region" description="Helical" evidence="8">
    <location>
        <begin position="239"/>
        <end position="263"/>
    </location>
</feature>
<evidence type="ECO:0000313" key="10">
    <source>
        <dbReference type="Proteomes" id="UP001150062"/>
    </source>
</evidence>
<feature type="transmembrane region" description="Helical" evidence="8">
    <location>
        <begin position="388"/>
        <end position="407"/>
    </location>
</feature>
<evidence type="ECO:0000256" key="4">
    <source>
        <dbReference type="ARBA" id="ARBA00022692"/>
    </source>
</evidence>
<feature type="transmembrane region" description="Helical" evidence="8">
    <location>
        <begin position="149"/>
        <end position="166"/>
    </location>
</feature>
<feature type="transmembrane region" description="Helical" evidence="8">
    <location>
        <begin position="178"/>
        <end position="197"/>
    </location>
</feature>
<comment type="similarity">
    <text evidence="2">Belongs to the CRT-like transporter family.</text>
</comment>
<organism evidence="9 10">
    <name type="scientific">Anaeramoeba flamelloides</name>
    <dbReference type="NCBI Taxonomy" id="1746091"/>
    <lineage>
        <taxon>Eukaryota</taxon>
        <taxon>Metamonada</taxon>
        <taxon>Anaeramoebidae</taxon>
        <taxon>Anaeramoeba</taxon>
    </lineage>
</organism>
<accession>A0ABQ8XEI1</accession>
<evidence type="ECO:0000313" key="9">
    <source>
        <dbReference type="EMBL" id="KAJ6229709.1"/>
    </source>
</evidence>
<gene>
    <name evidence="9" type="ORF">M0813_07669</name>
</gene>
<dbReference type="InterPro" id="IPR013936">
    <property type="entry name" value="CRT-like"/>
</dbReference>
<proteinExistence type="inferred from homology"/>
<feature type="compositionally biased region" description="Polar residues" evidence="7">
    <location>
        <begin position="26"/>
        <end position="37"/>
    </location>
</feature>
<keyword evidence="5 8" id="KW-1133">Transmembrane helix</keyword>
<evidence type="ECO:0000256" key="5">
    <source>
        <dbReference type="ARBA" id="ARBA00022989"/>
    </source>
</evidence>
<feature type="transmembrane region" description="Helical" evidence="8">
    <location>
        <begin position="275"/>
        <end position="293"/>
    </location>
</feature>
<feature type="transmembrane region" description="Helical" evidence="8">
    <location>
        <begin position="360"/>
        <end position="382"/>
    </location>
</feature>
<comment type="caution">
    <text evidence="9">The sequence shown here is derived from an EMBL/GenBank/DDBJ whole genome shotgun (WGS) entry which is preliminary data.</text>
</comment>
<evidence type="ECO:0000256" key="7">
    <source>
        <dbReference type="SAM" id="MobiDB-lite"/>
    </source>
</evidence>
<keyword evidence="4 8" id="KW-0812">Transmembrane</keyword>
<feature type="transmembrane region" description="Helical" evidence="8">
    <location>
        <begin position="209"/>
        <end position="233"/>
    </location>
</feature>
<feature type="transmembrane region" description="Helical" evidence="8">
    <location>
        <begin position="80"/>
        <end position="100"/>
    </location>
</feature>
<sequence>MENKKKLEKDNQTTNCENKPKGKYYTLSNLKTNNNQDQGEEANPNGQEFNNKLDPDSDSRDSLDEAIAKETPKQKTNNKFFKLIFFISLFFISCTIYSLLLKKVAITAPIYPFSLTQLSPLMGFFIYSMITVVLYVGKKIQKEELVFPKYKAFIIGLLFCFVNLFQNLGNRGNLVPGPYVLIINNFVVIFSFLFEKLPPLRKKHNRYQYFSVVLLIIGIVTSVLSKLIAARGFSLKKSILYILLIVCANIFLSLSFIFIEWQLKTKHPKLSVQYLWGWVCLFQFLIGIPFSLLNAKIQGLDHSKIWDNFEQGVRCFVTGKNDNQSIDCRSASANWWFCVCFGMIYNLTMGISTRLGSATLVWLVKTMVLPTATILFSFKWVMGENATQFHGLVILGFFLVLLSLLIYRGDNTVKFFKLKYSKKMNGFMKIPQNSSVSDLESISEDTDSHIIIN</sequence>
<reference evidence="9" key="1">
    <citation type="submission" date="2022-08" db="EMBL/GenBank/DDBJ databases">
        <title>Novel sulfate-reducing endosymbionts in the free-living metamonad Anaeramoeba.</title>
        <authorList>
            <person name="Jerlstrom-Hultqvist J."/>
            <person name="Cepicka I."/>
            <person name="Gallot-Lavallee L."/>
            <person name="Salas-Leiva D."/>
            <person name="Curtis B.A."/>
            <person name="Zahonova K."/>
            <person name="Pipaliya S."/>
            <person name="Dacks J."/>
            <person name="Roger A.J."/>
        </authorList>
    </citation>
    <scope>NUCLEOTIDE SEQUENCE</scope>
    <source>
        <strain evidence="9">Schooner1</strain>
    </source>
</reference>
<keyword evidence="10" id="KW-1185">Reference proteome</keyword>
<feature type="compositionally biased region" description="Basic and acidic residues" evidence="7">
    <location>
        <begin position="1"/>
        <end position="11"/>
    </location>
</feature>
<evidence type="ECO:0000256" key="6">
    <source>
        <dbReference type="ARBA" id="ARBA00023136"/>
    </source>
</evidence>
<keyword evidence="3" id="KW-0813">Transport</keyword>
<dbReference type="PANTHER" id="PTHR31326:SF1">
    <property type="entry name" value="PROTEIN CLT2, CHLOROPLASTIC"/>
    <property type="match status" value="1"/>
</dbReference>
<evidence type="ECO:0000256" key="1">
    <source>
        <dbReference type="ARBA" id="ARBA00004141"/>
    </source>
</evidence>
<comment type="subcellular location">
    <subcellularLocation>
        <location evidence="1">Membrane</location>
        <topology evidence="1">Multi-pass membrane protein</topology>
    </subcellularLocation>
</comment>
<feature type="transmembrane region" description="Helical" evidence="8">
    <location>
        <begin position="333"/>
        <end position="353"/>
    </location>
</feature>
<dbReference type="Pfam" id="PF08627">
    <property type="entry name" value="CRT-like"/>
    <property type="match status" value="1"/>
</dbReference>
<feature type="region of interest" description="Disordered" evidence="7">
    <location>
        <begin position="1"/>
        <end position="62"/>
    </location>
</feature>
<feature type="transmembrane region" description="Helical" evidence="8">
    <location>
        <begin position="120"/>
        <end position="137"/>
    </location>
</feature>
<dbReference type="EMBL" id="JAOAOG010000319">
    <property type="protein sequence ID" value="KAJ6229709.1"/>
    <property type="molecule type" value="Genomic_DNA"/>
</dbReference>
<protein>
    <submittedName>
        <fullName evidence="9">Protein clt2</fullName>
    </submittedName>
</protein>
<dbReference type="PANTHER" id="PTHR31326">
    <property type="entry name" value="PROTEIN CLT2, CHLOROPLASTIC"/>
    <property type="match status" value="1"/>
</dbReference>
<dbReference type="Proteomes" id="UP001150062">
    <property type="component" value="Unassembled WGS sequence"/>
</dbReference>
<evidence type="ECO:0000256" key="2">
    <source>
        <dbReference type="ARBA" id="ARBA00006690"/>
    </source>
</evidence>
<keyword evidence="6 8" id="KW-0472">Membrane</keyword>
<evidence type="ECO:0000256" key="3">
    <source>
        <dbReference type="ARBA" id="ARBA00022448"/>
    </source>
</evidence>
<name>A0ABQ8XEI1_9EUKA</name>
<evidence type="ECO:0000256" key="8">
    <source>
        <dbReference type="SAM" id="Phobius"/>
    </source>
</evidence>
<feature type="compositionally biased region" description="Basic and acidic residues" evidence="7">
    <location>
        <begin position="51"/>
        <end position="62"/>
    </location>
</feature>